<dbReference type="RefSeq" id="WP_011474646.1">
    <property type="nucleotide sequence ID" value="NC_007925.1"/>
</dbReference>
<evidence type="ECO:0000313" key="1">
    <source>
        <dbReference type="EMBL" id="ABD89765.1"/>
    </source>
</evidence>
<evidence type="ECO:0008006" key="2">
    <source>
        <dbReference type="Google" id="ProtNLM"/>
    </source>
</evidence>
<dbReference type="AlphaFoldDB" id="Q20YM1"/>
<dbReference type="Pfam" id="PF09907">
    <property type="entry name" value="HigB_toxin"/>
    <property type="match status" value="1"/>
</dbReference>
<dbReference type="GO" id="GO:0003723">
    <property type="term" value="F:RNA binding"/>
    <property type="evidence" value="ECO:0007669"/>
    <property type="project" value="InterPro"/>
</dbReference>
<organism evidence="1">
    <name type="scientific">Rhodopseudomonas palustris (strain BisB18)</name>
    <dbReference type="NCBI Taxonomy" id="316056"/>
    <lineage>
        <taxon>Bacteria</taxon>
        <taxon>Pseudomonadati</taxon>
        <taxon>Pseudomonadota</taxon>
        <taxon>Alphaproteobacteria</taxon>
        <taxon>Hyphomicrobiales</taxon>
        <taxon>Nitrobacteraceae</taxon>
        <taxon>Rhodopseudomonas</taxon>
    </lineage>
</organism>
<dbReference type="GO" id="GO:0110001">
    <property type="term" value="C:toxin-antitoxin complex"/>
    <property type="evidence" value="ECO:0007669"/>
    <property type="project" value="InterPro"/>
</dbReference>
<sequence length="100" mass="11266">MRIIAWSTLAAYVEGHPETAVPLTRWRTLLRAAKWASMDDVRRAAPNATVLNAERVKFEVAGGKHRLIVVIDFGRQIAFVKFIGTHGEYDKIDALTVSRF</sequence>
<dbReference type="OrthoDB" id="9799912at2"/>
<dbReference type="STRING" id="316056.RPC_4241"/>
<proteinExistence type="predicted"/>
<dbReference type="EMBL" id="CP000301">
    <property type="protein sequence ID" value="ABD89765.1"/>
    <property type="molecule type" value="Genomic_DNA"/>
</dbReference>
<dbReference type="KEGG" id="rpc:RPC_4241"/>
<name>Q20YM1_RHOPB</name>
<accession>Q20YM1</accession>
<dbReference type="InterPro" id="IPR018669">
    <property type="entry name" value="Toxin_HigB"/>
</dbReference>
<dbReference type="GO" id="GO:0004519">
    <property type="term" value="F:endonuclease activity"/>
    <property type="evidence" value="ECO:0007669"/>
    <property type="project" value="InterPro"/>
</dbReference>
<gene>
    <name evidence="1" type="ordered locus">RPC_4241</name>
</gene>
<dbReference type="HOGENOM" id="CLU_153067_3_0_5"/>
<reference evidence="1" key="1">
    <citation type="submission" date="2006-03" db="EMBL/GenBank/DDBJ databases">
        <title>Complete sequence of Rhodopseudomonas palustris BisB18.</title>
        <authorList>
            <consortium name="US DOE Joint Genome Institute"/>
            <person name="Copeland A."/>
            <person name="Lucas S."/>
            <person name="Lapidus A."/>
            <person name="Barry K."/>
            <person name="Detter J.C."/>
            <person name="Glavina del Rio T."/>
            <person name="Hammon N."/>
            <person name="Israni S."/>
            <person name="Dalin E."/>
            <person name="Tice H."/>
            <person name="Pitluck S."/>
            <person name="Chain P."/>
            <person name="Malfatti S."/>
            <person name="Shin M."/>
            <person name="Vergez L."/>
            <person name="Schmutz J."/>
            <person name="Larimer F."/>
            <person name="Land M."/>
            <person name="Hauser L."/>
            <person name="Pelletier D.A."/>
            <person name="Kyrpides N."/>
            <person name="Anderson I."/>
            <person name="Oda Y."/>
            <person name="Harwood C.S."/>
            <person name="Richardson P."/>
        </authorList>
    </citation>
    <scope>NUCLEOTIDE SEQUENCE [LARGE SCALE GENOMIC DNA]</scope>
    <source>
        <strain evidence="1">BisB18</strain>
    </source>
</reference>
<dbReference type="eggNOG" id="COG4680">
    <property type="taxonomic scope" value="Bacteria"/>
</dbReference>
<protein>
    <recommendedName>
        <fullName evidence="2">Type II toxin-antitoxin system HigB family toxin</fullName>
    </recommendedName>
</protein>